<dbReference type="InterPro" id="IPR045626">
    <property type="entry name" value="PGDH_ASB_dom"/>
</dbReference>
<comment type="subunit">
    <text evidence="2">Homotetramer.</text>
</comment>
<reference evidence="12" key="1">
    <citation type="submission" date="2015-12" db="EMBL/GenBank/DDBJ databases">
        <title>De novo transcriptome assembly of four potential Pierce s Disease insect vectors from Arizona vineyards.</title>
        <authorList>
            <person name="Tassone E.E."/>
        </authorList>
    </citation>
    <scope>NUCLEOTIDE SEQUENCE</scope>
</reference>
<keyword evidence="8" id="KW-0520">NAD</keyword>
<evidence type="ECO:0000256" key="5">
    <source>
        <dbReference type="ARBA" id="ARBA00022605"/>
    </source>
</evidence>
<dbReference type="InterPro" id="IPR029753">
    <property type="entry name" value="D-isomer_DH_CS"/>
</dbReference>
<dbReference type="PANTHER" id="PTHR42938:SF22">
    <property type="entry name" value="D-3-PHOSPHOGLYCERATE DEHYDROGENASE"/>
    <property type="match status" value="1"/>
</dbReference>
<dbReference type="EMBL" id="GEDC01012562">
    <property type="protein sequence ID" value="JAS24736.1"/>
    <property type="molecule type" value="Transcribed_RNA"/>
</dbReference>
<dbReference type="InterPro" id="IPR006139">
    <property type="entry name" value="D-isomer_2_OHA_DH_cat_dom"/>
</dbReference>
<dbReference type="GO" id="GO:0004617">
    <property type="term" value="F:phosphoglycerate dehydrogenase activity"/>
    <property type="evidence" value="ECO:0007669"/>
    <property type="project" value="TreeGrafter"/>
</dbReference>
<evidence type="ECO:0000256" key="4">
    <source>
        <dbReference type="ARBA" id="ARBA00022553"/>
    </source>
</evidence>
<keyword evidence="7" id="KW-0560">Oxidoreductase</keyword>
<dbReference type="SUPFAM" id="SSF52283">
    <property type="entry name" value="Formate/glycerate dehydrogenase catalytic domain-like"/>
    <property type="match status" value="1"/>
</dbReference>
<accession>A0A1B6DGC0</accession>
<gene>
    <name evidence="12" type="ORF">g.15426</name>
</gene>
<dbReference type="PANTHER" id="PTHR42938">
    <property type="entry name" value="FORMATE DEHYDROGENASE 1"/>
    <property type="match status" value="1"/>
</dbReference>
<dbReference type="PROSITE" id="PS00065">
    <property type="entry name" value="D_2_HYDROXYACID_DH_1"/>
    <property type="match status" value="1"/>
</dbReference>
<comment type="similarity">
    <text evidence="1">Belongs to the D-isomer specific 2-hydroxyacid dehydrogenase family.</text>
</comment>
<dbReference type="SUPFAM" id="SSF143548">
    <property type="entry name" value="Serine metabolism enzymes domain"/>
    <property type="match status" value="1"/>
</dbReference>
<feature type="domain" description="D-3-phosphoglycerate dehydrogenase ASB" evidence="11">
    <location>
        <begin position="335"/>
        <end position="442"/>
    </location>
</feature>
<dbReference type="FunFam" id="3.40.50.720:FF:000021">
    <property type="entry name" value="D-3-phosphoglycerate dehydrogenase"/>
    <property type="match status" value="1"/>
</dbReference>
<feature type="domain" description="D-isomer specific 2-hydroxyacid dehydrogenase catalytic" evidence="9">
    <location>
        <begin position="8"/>
        <end position="308"/>
    </location>
</feature>
<keyword evidence="5" id="KW-0028">Amino-acid biosynthesis</keyword>
<dbReference type="GO" id="GO:0008652">
    <property type="term" value="P:amino acid biosynthetic process"/>
    <property type="evidence" value="ECO:0007669"/>
    <property type="project" value="UniProtKB-KW"/>
</dbReference>
<evidence type="ECO:0000256" key="3">
    <source>
        <dbReference type="ARBA" id="ARBA00021582"/>
    </source>
</evidence>
<sequence>MPVQIQNVLISDAVDQSCVDLLKAHNINVTCKYKLPKEQLIQEIKNYDGLIVRSDTKVTADVINASNLKVVGRAGTGVDNIDLNAATQKGVIVLNTPGGNSVSACELTCSLITCMARNVTQGCQSLKEGRWDRKLYTGNELSGKTLAVLGLGRIGREVAIRMQAFGMKTIGFDPLVSAEAAQQYNIEKKELNEIWPLADYITIHTPLIPQTKNMINDSVLTLCKRGVRIVNVARGGIVDEAALLKALQDGRAGGAALDVFLEEPPKNPVTLELIKHPKVVVTPHLGASTDEAQTRVAVEIAEEFIALANPESGFAITGAVNAPILTASLDATNNSYIQLATQLSRVAAKLVQDQPLKNVSVTIQTSGPGLDKMNFLSTASLVGILSSSRPSNGLNLINAPAIAKEAGLSVNQTYVPGDSPRVTVLVSAGSAKYTIQGVVRHNSPFLLNINEASFGPFGVVLTEDLQLFQGSNSGQDIQRIVESLNKIGVSIRNVSVAAGKSSYYALQTSQPIPNTLAPIQGVKTF</sequence>
<feature type="domain" description="D-isomer specific 2-hydroxyacid dehydrogenase NAD-binding" evidence="10">
    <location>
        <begin position="110"/>
        <end position="286"/>
    </location>
</feature>
<evidence type="ECO:0000259" key="9">
    <source>
        <dbReference type="Pfam" id="PF00389"/>
    </source>
</evidence>
<evidence type="ECO:0000313" key="12">
    <source>
        <dbReference type="EMBL" id="JAS24736.1"/>
    </source>
</evidence>
<evidence type="ECO:0000256" key="8">
    <source>
        <dbReference type="ARBA" id="ARBA00023027"/>
    </source>
</evidence>
<protein>
    <recommendedName>
        <fullName evidence="3">D-3-phosphoglycerate dehydrogenase</fullName>
    </recommendedName>
</protein>
<evidence type="ECO:0000259" key="10">
    <source>
        <dbReference type="Pfam" id="PF02826"/>
    </source>
</evidence>
<evidence type="ECO:0000259" key="11">
    <source>
        <dbReference type="Pfam" id="PF19304"/>
    </source>
</evidence>
<evidence type="ECO:0000256" key="2">
    <source>
        <dbReference type="ARBA" id="ARBA00011881"/>
    </source>
</evidence>
<dbReference type="SUPFAM" id="SSF51735">
    <property type="entry name" value="NAD(P)-binding Rossmann-fold domains"/>
    <property type="match status" value="1"/>
</dbReference>
<dbReference type="Pfam" id="PF19304">
    <property type="entry name" value="PGDH_inter"/>
    <property type="match status" value="1"/>
</dbReference>
<name>A0A1B6DGC0_9HEMI</name>
<dbReference type="CDD" id="cd12173">
    <property type="entry name" value="PGDH_4"/>
    <property type="match status" value="1"/>
</dbReference>
<dbReference type="InterPro" id="IPR006140">
    <property type="entry name" value="D-isomer_DH_NAD-bd"/>
</dbReference>
<dbReference type="InterPro" id="IPR036291">
    <property type="entry name" value="NAD(P)-bd_dom_sf"/>
</dbReference>
<dbReference type="Gene3D" id="3.40.50.720">
    <property type="entry name" value="NAD(P)-binding Rossmann-like Domain"/>
    <property type="match status" value="2"/>
</dbReference>
<dbReference type="AlphaFoldDB" id="A0A1B6DGC0"/>
<dbReference type="InterPro" id="IPR029009">
    <property type="entry name" value="ASB_dom_sf"/>
</dbReference>
<evidence type="ECO:0000256" key="6">
    <source>
        <dbReference type="ARBA" id="ARBA00022990"/>
    </source>
</evidence>
<organism evidence="12">
    <name type="scientific">Clastoptera arizonana</name>
    <name type="common">Arizona spittle bug</name>
    <dbReference type="NCBI Taxonomy" id="38151"/>
    <lineage>
        <taxon>Eukaryota</taxon>
        <taxon>Metazoa</taxon>
        <taxon>Ecdysozoa</taxon>
        <taxon>Arthropoda</taxon>
        <taxon>Hexapoda</taxon>
        <taxon>Insecta</taxon>
        <taxon>Pterygota</taxon>
        <taxon>Neoptera</taxon>
        <taxon>Paraneoptera</taxon>
        <taxon>Hemiptera</taxon>
        <taxon>Auchenorrhyncha</taxon>
        <taxon>Cercopoidea</taxon>
        <taxon>Clastopteridae</taxon>
        <taxon>Clastoptera</taxon>
    </lineage>
</organism>
<dbReference type="InterPro" id="IPR029752">
    <property type="entry name" value="D-isomer_DH_CS1"/>
</dbReference>
<dbReference type="Gene3D" id="3.30.1330.90">
    <property type="entry name" value="D-3-phosphoglycerate dehydrogenase, domain 3"/>
    <property type="match status" value="1"/>
</dbReference>
<evidence type="ECO:0000256" key="1">
    <source>
        <dbReference type="ARBA" id="ARBA00005854"/>
    </source>
</evidence>
<dbReference type="PROSITE" id="PS00671">
    <property type="entry name" value="D_2_HYDROXYACID_DH_3"/>
    <property type="match status" value="1"/>
</dbReference>
<keyword evidence="6" id="KW-0007">Acetylation</keyword>
<dbReference type="GO" id="GO:0051287">
    <property type="term" value="F:NAD binding"/>
    <property type="evidence" value="ECO:0007669"/>
    <property type="project" value="InterPro"/>
</dbReference>
<dbReference type="Pfam" id="PF02826">
    <property type="entry name" value="2-Hacid_dh_C"/>
    <property type="match status" value="1"/>
</dbReference>
<evidence type="ECO:0000256" key="7">
    <source>
        <dbReference type="ARBA" id="ARBA00023002"/>
    </source>
</evidence>
<keyword evidence="4" id="KW-0597">Phosphoprotein</keyword>
<proteinExistence type="inferred from homology"/>
<dbReference type="Pfam" id="PF00389">
    <property type="entry name" value="2-Hacid_dh"/>
    <property type="match status" value="1"/>
</dbReference>